<protein>
    <recommendedName>
        <fullName evidence="6">DUF3784 domain-containing protein</fullName>
    </recommendedName>
</protein>
<dbReference type="EMBL" id="FTNZ01000007">
    <property type="protein sequence ID" value="SIS43378.1"/>
    <property type="molecule type" value="Genomic_DNA"/>
</dbReference>
<keyword evidence="5" id="KW-1185">Reference proteome</keyword>
<reference evidence="3 4" key="1">
    <citation type="submission" date="2017-01" db="EMBL/GenBank/DDBJ databases">
        <authorList>
            <person name="Mah S.A."/>
            <person name="Swanson W.J."/>
            <person name="Moy G.W."/>
            <person name="Vacquier V.D."/>
        </authorList>
    </citation>
    <scope>NUCLEOTIDE SEQUENCE [LARGE SCALE GENOMIC DNA]</scope>
    <source>
        <strain evidence="3 4">DSM 16927</strain>
    </source>
</reference>
<accession>A0A1N7J1X2</accession>
<evidence type="ECO:0008006" key="6">
    <source>
        <dbReference type="Google" id="ProtNLM"/>
    </source>
</evidence>
<evidence type="ECO:0000313" key="4">
    <source>
        <dbReference type="Proteomes" id="UP000186106"/>
    </source>
</evidence>
<evidence type="ECO:0000313" key="2">
    <source>
        <dbReference type="EMBL" id="AZB01585.1"/>
    </source>
</evidence>
<reference evidence="2 5" key="2">
    <citation type="submission" date="2018-11" db="EMBL/GenBank/DDBJ databases">
        <title>Proposal to divide the Flavobacteriaceae and reorganize its genera based on Amino Acid Identity values calculated from whole genome sequences.</title>
        <authorList>
            <person name="Nicholson A.C."/>
            <person name="Gulvik C.A."/>
            <person name="Whitney A.M."/>
            <person name="Humrighouse B.W."/>
            <person name="Bell M."/>
            <person name="Holmes B."/>
            <person name="Steigerwalt A.G."/>
            <person name="Villarma A."/>
            <person name="Sheth M."/>
            <person name="Batra D."/>
            <person name="Pryor J."/>
            <person name="Bernardet J.-F."/>
            <person name="Hugo C."/>
            <person name="Kampfer P."/>
            <person name="Newman J."/>
            <person name="McQuiston J.R."/>
        </authorList>
    </citation>
    <scope>NUCLEOTIDE SEQUENCE [LARGE SCALE GENOMIC DNA]</scope>
    <source>
        <strain evidence="2 5">DSM 16927</strain>
    </source>
</reference>
<keyword evidence="1" id="KW-0812">Transmembrane</keyword>
<feature type="transmembrane region" description="Helical" evidence="1">
    <location>
        <begin position="79"/>
        <end position="102"/>
    </location>
</feature>
<keyword evidence="1" id="KW-0472">Membrane</keyword>
<dbReference type="OrthoDB" id="1264337at2"/>
<feature type="transmembrane region" description="Helical" evidence="1">
    <location>
        <begin position="12"/>
        <end position="34"/>
    </location>
</feature>
<name>A0A1N7J1X2_9FLAO</name>
<keyword evidence="1" id="KW-1133">Transmembrane helix</keyword>
<dbReference type="Proteomes" id="UP000186106">
    <property type="component" value="Unassembled WGS sequence"/>
</dbReference>
<evidence type="ECO:0000313" key="5">
    <source>
        <dbReference type="Proteomes" id="UP000279541"/>
    </source>
</evidence>
<dbReference type="KEGG" id="cjt:EG359_19115"/>
<evidence type="ECO:0000256" key="1">
    <source>
        <dbReference type="SAM" id="Phobius"/>
    </source>
</evidence>
<dbReference type="EMBL" id="CP033926">
    <property type="protein sequence ID" value="AZB01585.1"/>
    <property type="molecule type" value="Genomic_DNA"/>
</dbReference>
<evidence type="ECO:0000313" key="3">
    <source>
        <dbReference type="EMBL" id="SIS43378.1"/>
    </source>
</evidence>
<gene>
    <name evidence="2" type="ORF">EG359_19115</name>
    <name evidence="3" type="ORF">SAMN05421768_107194</name>
</gene>
<dbReference type="Proteomes" id="UP000279541">
    <property type="component" value="Chromosome"/>
</dbReference>
<organism evidence="3 4">
    <name type="scientific">Chryseobacterium joostei</name>
    <dbReference type="NCBI Taxonomy" id="112234"/>
    <lineage>
        <taxon>Bacteria</taxon>
        <taxon>Pseudomonadati</taxon>
        <taxon>Bacteroidota</taxon>
        <taxon>Flavobacteriia</taxon>
        <taxon>Flavobacteriales</taxon>
        <taxon>Weeksellaceae</taxon>
        <taxon>Chryseobacterium group</taxon>
        <taxon>Chryseobacterium</taxon>
    </lineage>
</organism>
<dbReference type="RefSeq" id="WP_076356404.1">
    <property type="nucleotide sequence ID" value="NZ_CP033926.1"/>
</dbReference>
<feature type="transmembrane region" description="Helical" evidence="1">
    <location>
        <begin position="55"/>
        <end position="73"/>
    </location>
</feature>
<dbReference type="AlphaFoldDB" id="A0A1N7J1X2"/>
<proteinExistence type="predicted"/>
<sequence>MSDISIIDEELAWMIVAVLLSAGIFFVIFLYHIIRAYIKSNKEKVKFKDTRSYGYILGGGSIIGFEFFCLLFLEAKSEIIKNIATGIFSVVLFFSPIIIWLIGSYYNKSKKL</sequence>